<accession>A0A7R8Z8N4</accession>
<organism evidence="1">
    <name type="scientific">Timema douglasi</name>
    <name type="common">Walking stick</name>
    <dbReference type="NCBI Taxonomy" id="61478"/>
    <lineage>
        <taxon>Eukaryota</taxon>
        <taxon>Metazoa</taxon>
        <taxon>Ecdysozoa</taxon>
        <taxon>Arthropoda</taxon>
        <taxon>Hexapoda</taxon>
        <taxon>Insecta</taxon>
        <taxon>Pterygota</taxon>
        <taxon>Neoptera</taxon>
        <taxon>Polyneoptera</taxon>
        <taxon>Phasmatodea</taxon>
        <taxon>Timematodea</taxon>
        <taxon>Timematoidea</taxon>
        <taxon>Timematidae</taxon>
        <taxon>Timema</taxon>
    </lineage>
</organism>
<gene>
    <name evidence="1" type="ORF">TDIB3V08_LOCUS3980</name>
</gene>
<dbReference type="EMBL" id="OA565774">
    <property type="protein sequence ID" value="CAD7197678.1"/>
    <property type="molecule type" value="Genomic_DNA"/>
</dbReference>
<reference evidence="1" key="1">
    <citation type="submission" date="2020-11" db="EMBL/GenBank/DDBJ databases">
        <authorList>
            <person name="Tran Van P."/>
        </authorList>
    </citation>
    <scope>NUCLEOTIDE SEQUENCE</scope>
</reference>
<dbReference type="AlphaFoldDB" id="A0A7R8Z8N4"/>
<sequence>MSFGGQIIQGVPPTINCTADEVEIGVQIPVWRSEGGVLVTKGFHFVRSYPSPRENQSHYWDPCRSGGWWLKAFLIQSPPFGAAVIVLHYHQVDLEKDQPLCHE</sequence>
<proteinExistence type="predicted"/>
<evidence type="ECO:0000313" key="1">
    <source>
        <dbReference type="EMBL" id="CAD7197678.1"/>
    </source>
</evidence>
<protein>
    <submittedName>
        <fullName evidence="1">Uncharacterized protein</fullName>
    </submittedName>
</protein>
<name>A0A7R8Z8N4_TIMDO</name>